<dbReference type="Gene3D" id="1.10.3210.10">
    <property type="entry name" value="Hypothetical protein af1432"/>
    <property type="match status" value="1"/>
</dbReference>
<dbReference type="InterPro" id="IPR003695">
    <property type="entry name" value="Ppx_GppA_N"/>
</dbReference>
<dbReference type="Gene3D" id="3.30.420.40">
    <property type="match status" value="1"/>
</dbReference>
<dbReference type="PANTHER" id="PTHR30005">
    <property type="entry name" value="EXOPOLYPHOSPHATASE"/>
    <property type="match status" value="1"/>
</dbReference>
<dbReference type="InterPro" id="IPR048951">
    <property type="entry name" value="Ppx_C"/>
</dbReference>
<accession>A0ABQ3LB04</accession>
<dbReference type="Pfam" id="PF21697">
    <property type="entry name" value="Ppx_C"/>
    <property type="match status" value="1"/>
</dbReference>
<proteinExistence type="predicted"/>
<dbReference type="EMBL" id="BNAQ01000001">
    <property type="protein sequence ID" value="GHH07327.1"/>
    <property type="molecule type" value="Genomic_DNA"/>
</dbReference>
<sequence>MDTTPRISAASPDNAVSGNRVVAREQDPAEPRTAIIDIGSNSIRLVVYQGPERMPATLFNEKVMAGLGRGLAETGAIAETGITVAKDALARFAAVAREMEVTRLRTVATAAVRDASNGKVLLDAARDLGLEVELLSGEQEATGAGYGVLSAIPQADGIVGDLGGGSLELIRIRGGKVGDRVSFPLGVLRIGAIRDKGPGVLQREVARALDRAGWTGKGAGLPLYLVGGSWRALARLDMHLGSYPLPVIHEYAMSAEAIARMGRTISHVNKSWLRAIPGLSAARAATLSDGTALLVSLLKHLGSDTTIVSAFGLREGLLYGALDPDVRAQDPLIVATRDEGRRHGRFAEHGDLLDRWIAPLFTRDRPEMARLRLAACLLADVGWRANPEFRAERGVEVALHGNWVAVDARGRALIAQALHTSLGGGVNTPAPLAVLADPLDLKRAVHWGLAMRLGQRMSGGLAGPLQRSSLADDGETVTLRVKSSDIALYSETVERRHASLATALGRKAVIVE</sequence>
<dbReference type="InterPro" id="IPR043129">
    <property type="entry name" value="ATPase_NBD"/>
</dbReference>
<evidence type="ECO:0000256" key="1">
    <source>
        <dbReference type="SAM" id="MobiDB-lite"/>
    </source>
</evidence>
<name>A0ABQ3LB04_9SPHN</name>
<dbReference type="CDD" id="cd24052">
    <property type="entry name" value="ASKHA_NBD_HpPPX-GppA-like"/>
    <property type="match status" value="1"/>
</dbReference>
<dbReference type="Gene3D" id="3.30.420.150">
    <property type="entry name" value="Exopolyphosphatase. Domain 2"/>
    <property type="match status" value="1"/>
</dbReference>
<evidence type="ECO:0000259" key="3">
    <source>
        <dbReference type="Pfam" id="PF21697"/>
    </source>
</evidence>
<gene>
    <name evidence="4" type="ORF">GCM10008023_01300</name>
</gene>
<dbReference type="Pfam" id="PF02541">
    <property type="entry name" value="Ppx-GppA"/>
    <property type="match status" value="1"/>
</dbReference>
<feature type="domain" description="Ppx/GppA phosphatase N-terminal" evidence="2">
    <location>
        <begin position="47"/>
        <end position="322"/>
    </location>
</feature>
<evidence type="ECO:0000313" key="4">
    <source>
        <dbReference type="EMBL" id="GHH07327.1"/>
    </source>
</evidence>
<protein>
    <submittedName>
        <fullName evidence="4">Exopolyphosphatase</fullName>
    </submittedName>
</protein>
<dbReference type="InterPro" id="IPR050273">
    <property type="entry name" value="GppA/Ppx_hydrolase"/>
</dbReference>
<dbReference type="RefSeq" id="WP_229839162.1">
    <property type="nucleotide sequence ID" value="NZ_BNAQ01000001.1"/>
</dbReference>
<dbReference type="Proteomes" id="UP000652430">
    <property type="component" value="Unassembled WGS sequence"/>
</dbReference>
<keyword evidence="5" id="KW-1185">Reference proteome</keyword>
<dbReference type="SUPFAM" id="SSF53067">
    <property type="entry name" value="Actin-like ATPase domain"/>
    <property type="match status" value="2"/>
</dbReference>
<organism evidence="4 5">
    <name type="scientific">Sphingomonas glacialis</name>
    <dbReference type="NCBI Taxonomy" id="658225"/>
    <lineage>
        <taxon>Bacteria</taxon>
        <taxon>Pseudomonadati</taxon>
        <taxon>Pseudomonadota</taxon>
        <taxon>Alphaproteobacteria</taxon>
        <taxon>Sphingomonadales</taxon>
        <taxon>Sphingomonadaceae</taxon>
        <taxon>Sphingomonas</taxon>
    </lineage>
</organism>
<evidence type="ECO:0000313" key="5">
    <source>
        <dbReference type="Proteomes" id="UP000652430"/>
    </source>
</evidence>
<feature type="region of interest" description="Disordered" evidence="1">
    <location>
        <begin position="1"/>
        <end position="28"/>
    </location>
</feature>
<feature type="domain" description="Exopolyphosphatase C-terminal" evidence="3">
    <location>
        <begin position="364"/>
        <end position="511"/>
    </location>
</feature>
<dbReference type="PANTHER" id="PTHR30005:SF0">
    <property type="entry name" value="RETROGRADE REGULATION PROTEIN 2"/>
    <property type="match status" value="1"/>
</dbReference>
<comment type="caution">
    <text evidence="4">The sequence shown here is derived from an EMBL/GenBank/DDBJ whole genome shotgun (WGS) entry which is preliminary data.</text>
</comment>
<evidence type="ECO:0000259" key="2">
    <source>
        <dbReference type="Pfam" id="PF02541"/>
    </source>
</evidence>
<reference evidence="5" key="1">
    <citation type="journal article" date="2019" name="Int. J. Syst. Evol. Microbiol.">
        <title>The Global Catalogue of Microorganisms (GCM) 10K type strain sequencing project: providing services to taxonomists for standard genome sequencing and annotation.</title>
        <authorList>
            <consortium name="The Broad Institute Genomics Platform"/>
            <consortium name="The Broad Institute Genome Sequencing Center for Infectious Disease"/>
            <person name="Wu L."/>
            <person name="Ma J."/>
        </authorList>
    </citation>
    <scope>NUCLEOTIDE SEQUENCE [LARGE SCALE GENOMIC DNA]</scope>
    <source>
        <strain evidence="5">CGMCC 1.8957</strain>
    </source>
</reference>